<keyword evidence="1" id="KW-0472">Membrane</keyword>
<sequence>MKKWVRRIIVTAVLLVASVSIILFGYNKLYNDKQPEGDIIVKENVKVITSETDNIPIDVREDYLVFGEKPEYKKGDVIVSGITENSLEGYIRRVLKVDKKNNLYIVKTEPAVLTDVFEKAHIYKKIELTEDGSQSVSYKTESMKGEKKREAFNIEVCKDEKEKKEEKEDKVIDENDNGTDYVIGKKFEEKDEPVTVSGEAGISIWVEIDIDINHGNIKCGIAAKSKEGAKTAMECSESSSKELEKKLLEKKLPNYEFSVAGIPIVVTNNLEIAIGSEMNLEGNIGASYEMTSETTLGFQYNSKTGKVKEIKKIDFDSDGLQWNTISVSGDASIGPSVHLITKLYGSSGLDMSVGILGKVKGEAKVSTKKELDGYAGSLDLSIDPEIQGTLVVDTPVVDKNLLKQPLFEVKLNSLWSKHWESSANWKDDLEWTEADEIEEAKEQVKTSYSNEYFEVEVPESWEGYWSVIEEDNTNNGIKSTVYHFTYNPEGPDNGGASDVYVIDMSDTSRPMGHYNRMLPDYCEEVGVTSFGSNDVFKMEVAAGFFHDGGATITLK</sequence>
<reference evidence="2" key="1">
    <citation type="submission" date="2022-09" db="EMBL/GenBank/DDBJ databases">
        <title>Draft genome sequence of Coprococcus comes strain 31264.</title>
        <authorList>
            <person name="Atsushi H."/>
            <person name="Moriya O."/>
            <person name="Mitsuo S."/>
        </authorList>
    </citation>
    <scope>NUCLEOTIDE SEQUENCE</scope>
    <source>
        <strain evidence="2">JCM 31264</strain>
    </source>
</reference>
<evidence type="ECO:0000313" key="3">
    <source>
        <dbReference type="Proteomes" id="UP001145109"/>
    </source>
</evidence>
<dbReference type="RefSeq" id="WP_055246380.1">
    <property type="nucleotide sequence ID" value="NZ_BSCI01000003.1"/>
</dbReference>
<dbReference type="Proteomes" id="UP001145109">
    <property type="component" value="Unassembled WGS sequence"/>
</dbReference>
<evidence type="ECO:0000313" key="2">
    <source>
        <dbReference type="EMBL" id="GLG86057.1"/>
    </source>
</evidence>
<accession>A0AA37QFA4</accession>
<name>A0AA37QFA4_9FIRM</name>
<keyword evidence="1" id="KW-1133">Transmembrane helix</keyword>
<protein>
    <submittedName>
        <fullName evidence="2">Uncharacterized protein</fullName>
    </submittedName>
</protein>
<evidence type="ECO:0000256" key="1">
    <source>
        <dbReference type="SAM" id="Phobius"/>
    </source>
</evidence>
<proteinExistence type="predicted"/>
<feature type="transmembrane region" description="Helical" evidence="1">
    <location>
        <begin position="7"/>
        <end position="26"/>
    </location>
</feature>
<organism evidence="2 3">
    <name type="scientific">Coprococcus comes</name>
    <dbReference type="NCBI Taxonomy" id="410072"/>
    <lineage>
        <taxon>Bacteria</taxon>
        <taxon>Bacillati</taxon>
        <taxon>Bacillota</taxon>
        <taxon>Clostridia</taxon>
        <taxon>Lachnospirales</taxon>
        <taxon>Lachnospiraceae</taxon>
        <taxon>Coprococcus</taxon>
    </lineage>
</organism>
<gene>
    <name evidence="2" type="ORF">comes_06020</name>
</gene>
<keyword evidence="1" id="KW-0812">Transmembrane</keyword>
<reference evidence="2" key="2">
    <citation type="submission" date="2022-11" db="EMBL/GenBank/DDBJ databases">
        <title>Draft genome sequence of Coprococcus comes strain 31264.</title>
        <authorList>
            <person name="Hisatomi A."/>
            <person name="Ohkuma M."/>
            <person name="Sakamoto M."/>
        </authorList>
    </citation>
    <scope>NUCLEOTIDE SEQUENCE</scope>
    <source>
        <strain evidence="2">JCM 31264</strain>
    </source>
</reference>
<dbReference type="AlphaFoldDB" id="A0AA37QFA4"/>
<dbReference type="EMBL" id="BSCI01000003">
    <property type="protein sequence ID" value="GLG86057.1"/>
    <property type="molecule type" value="Genomic_DNA"/>
</dbReference>
<comment type="caution">
    <text evidence="2">The sequence shown here is derived from an EMBL/GenBank/DDBJ whole genome shotgun (WGS) entry which is preliminary data.</text>
</comment>